<gene>
    <name evidence="3" type="ORF">DHEL01_v204782</name>
</gene>
<evidence type="ECO:0000313" key="4">
    <source>
        <dbReference type="Proteomes" id="UP000094444"/>
    </source>
</evidence>
<dbReference type="STRING" id="158607.A0A2P5I2W3"/>
<protein>
    <recommendedName>
        <fullName evidence="2">DUF7918 domain-containing protein</fullName>
    </recommendedName>
</protein>
<evidence type="ECO:0000259" key="2">
    <source>
        <dbReference type="Pfam" id="PF25534"/>
    </source>
</evidence>
<name>A0A2P5I2W3_DIAHE</name>
<dbReference type="InterPro" id="IPR057678">
    <property type="entry name" value="DUF7918"/>
</dbReference>
<evidence type="ECO:0000313" key="3">
    <source>
        <dbReference type="EMBL" id="POS76811.1"/>
    </source>
</evidence>
<evidence type="ECO:0000256" key="1">
    <source>
        <dbReference type="SAM" id="MobiDB-lite"/>
    </source>
</evidence>
<keyword evidence="4" id="KW-1185">Reference proteome</keyword>
<feature type="domain" description="DUF7918" evidence="2">
    <location>
        <begin position="8"/>
        <end position="129"/>
    </location>
</feature>
<sequence>MAIIEELGLEVKVQVDGSTAAEYEDREPNKDDRVRSQTTKVCHRYVEAVDNAEFSIDVGVIPGYNTGREWIGMSQDHGLSFSVALDGRNFAAASIHHERQISKLVKGIYDHESQTLRKFRFAPVSTASRLSAPIQSPRKSKGNYGWHIDFTDSNASPLAVFYFKYRSKEALQISQIIPRPRSPSSEPDLGDLSPDEIRRLALERLSQMKDGKKRGGSVKGEEDAQSGAPGRRPFKFVRMEGGKKAIDLTEDD</sequence>
<comment type="caution">
    <text evidence="3">The sequence shown here is derived from an EMBL/GenBank/DDBJ whole genome shotgun (WGS) entry which is preliminary data.</text>
</comment>
<feature type="region of interest" description="Disordered" evidence="1">
    <location>
        <begin position="202"/>
        <end position="240"/>
    </location>
</feature>
<dbReference type="PANTHER" id="PTHR36223:SF1">
    <property type="entry name" value="TRANSCRIPTION ELONGATION FACTOR EAF N-TERMINAL DOMAIN-CONTAINING PROTEIN"/>
    <property type="match status" value="1"/>
</dbReference>
<dbReference type="InParanoid" id="A0A2P5I2W3"/>
<dbReference type="OrthoDB" id="3364132at2759"/>
<proteinExistence type="predicted"/>
<reference evidence="3" key="1">
    <citation type="submission" date="2017-09" db="EMBL/GenBank/DDBJ databases">
        <title>Polyketide synthases of a Diaporthe helianthi virulent isolate.</title>
        <authorList>
            <person name="Baroncelli R."/>
        </authorList>
    </citation>
    <scope>NUCLEOTIDE SEQUENCE [LARGE SCALE GENOMIC DNA]</scope>
    <source>
        <strain evidence="3">7/96</strain>
    </source>
</reference>
<dbReference type="PANTHER" id="PTHR36223">
    <property type="entry name" value="BETA-LACTAMASE-TYPE TRANSPEPTIDASE FOLD DOMAIN CONTAINING PROTEIN"/>
    <property type="match status" value="1"/>
</dbReference>
<feature type="domain" description="DUF7918" evidence="2">
    <location>
        <begin position="142"/>
        <end position="179"/>
    </location>
</feature>
<dbReference type="Pfam" id="PF25534">
    <property type="entry name" value="DUF7918"/>
    <property type="match status" value="2"/>
</dbReference>
<dbReference type="AlphaFoldDB" id="A0A2P5I2W3"/>
<accession>A0A2P5I2W3</accession>
<dbReference type="Proteomes" id="UP000094444">
    <property type="component" value="Unassembled WGS sequence"/>
</dbReference>
<dbReference type="EMBL" id="MAVT02000329">
    <property type="protein sequence ID" value="POS76811.1"/>
    <property type="molecule type" value="Genomic_DNA"/>
</dbReference>
<organism evidence="3 4">
    <name type="scientific">Diaporthe helianthi</name>
    <dbReference type="NCBI Taxonomy" id="158607"/>
    <lineage>
        <taxon>Eukaryota</taxon>
        <taxon>Fungi</taxon>
        <taxon>Dikarya</taxon>
        <taxon>Ascomycota</taxon>
        <taxon>Pezizomycotina</taxon>
        <taxon>Sordariomycetes</taxon>
        <taxon>Sordariomycetidae</taxon>
        <taxon>Diaporthales</taxon>
        <taxon>Diaporthaceae</taxon>
        <taxon>Diaporthe</taxon>
    </lineage>
</organism>